<gene>
    <name evidence="3" type="ORF">JK363_11065</name>
</gene>
<protein>
    <recommendedName>
        <fullName evidence="5">Secreted protein</fullName>
    </recommendedName>
</protein>
<sequence>MNKFISTRGVRGAMVAWAALTLAAGTMPAMAAASGTEPTPSAASPHASGWSESRVTTGDATLLASTRPDARTTWVAGARFVQGSPNFAPTLWERDERKGSGWKRVKTAPVSPQDDVRFNDVDASSPRNGMLVGDYSEHAGGVVTQRWNGKAWKSAVAPVPRGIVGAGFTSVDTRAPDDAWAAGWTEVRPEGRPIYAGTLQHWDGTRWKAQKLPDIGAGGKAWYLQTVTALADDDVWAVGGTGFLQPEKPLLLHYDGTRWSKIAVPGVGAARARLNGIVAGPGGQVWAVGTTQASDGSRQALAVRYDGKKWVNVPLPKGIRELVAVAISQGGPVVLERKTAETSTALRYSGGKWVSMKLPADGATPYTASDISVSGRTIDVSGSRPGTGSQADGPGSLLTTRQ</sequence>
<evidence type="ECO:0008006" key="5">
    <source>
        <dbReference type="Google" id="ProtNLM"/>
    </source>
</evidence>
<evidence type="ECO:0000313" key="4">
    <source>
        <dbReference type="Proteomes" id="UP000634229"/>
    </source>
</evidence>
<proteinExistence type="predicted"/>
<reference evidence="3 4" key="1">
    <citation type="submission" date="2021-01" db="EMBL/GenBank/DDBJ databases">
        <title>WGS of actinomycetes isolated from Thailand.</title>
        <authorList>
            <person name="Thawai C."/>
        </authorList>
    </citation>
    <scope>NUCLEOTIDE SEQUENCE [LARGE SCALE GENOMIC DNA]</scope>
    <source>
        <strain evidence="3 4">CA1R205</strain>
    </source>
</reference>
<dbReference type="EMBL" id="JAERRF010000005">
    <property type="protein sequence ID" value="MBL1097206.1"/>
    <property type="molecule type" value="Genomic_DNA"/>
</dbReference>
<evidence type="ECO:0000313" key="3">
    <source>
        <dbReference type="EMBL" id="MBL1097206.1"/>
    </source>
</evidence>
<feature type="signal peptide" evidence="2">
    <location>
        <begin position="1"/>
        <end position="31"/>
    </location>
</feature>
<keyword evidence="2" id="KW-0732">Signal</keyword>
<dbReference type="RefSeq" id="WP_201874322.1">
    <property type="nucleotide sequence ID" value="NZ_JAERRF010000005.1"/>
</dbReference>
<feature type="chain" id="PRO_5046782079" description="Secreted protein" evidence="2">
    <location>
        <begin position="32"/>
        <end position="402"/>
    </location>
</feature>
<evidence type="ECO:0000256" key="1">
    <source>
        <dbReference type="SAM" id="MobiDB-lite"/>
    </source>
</evidence>
<accession>A0ABS1NAV1</accession>
<keyword evidence="4" id="KW-1185">Reference proteome</keyword>
<evidence type="ECO:0000256" key="2">
    <source>
        <dbReference type="SAM" id="SignalP"/>
    </source>
</evidence>
<dbReference type="Proteomes" id="UP000634229">
    <property type="component" value="Unassembled WGS sequence"/>
</dbReference>
<dbReference type="SUPFAM" id="SSF89372">
    <property type="entry name" value="Fucose-specific lectin"/>
    <property type="match status" value="1"/>
</dbReference>
<comment type="caution">
    <text evidence="3">The sequence shown here is derived from an EMBL/GenBank/DDBJ whole genome shotgun (WGS) entry which is preliminary data.</text>
</comment>
<name>A0ABS1NAV1_9ACTN</name>
<organism evidence="3 4">
    <name type="scientific">Streptomyces coffeae</name>
    <dbReference type="NCBI Taxonomy" id="621382"/>
    <lineage>
        <taxon>Bacteria</taxon>
        <taxon>Bacillati</taxon>
        <taxon>Actinomycetota</taxon>
        <taxon>Actinomycetes</taxon>
        <taxon>Kitasatosporales</taxon>
        <taxon>Streptomycetaceae</taxon>
        <taxon>Streptomyces</taxon>
    </lineage>
</organism>
<feature type="region of interest" description="Disordered" evidence="1">
    <location>
        <begin position="32"/>
        <end position="54"/>
    </location>
</feature>
<feature type="region of interest" description="Disordered" evidence="1">
    <location>
        <begin position="374"/>
        <end position="402"/>
    </location>
</feature>